<dbReference type="InterPro" id="IPR000504">
    <property type="entry name" value="RRM_dom"/>
</dbReference>
<keyword evidence="7" id="KW-1185">Reference proteome</keyword>
<feature type="domain" description="PWI" evidence="5">
    <location>
        <begin position="498"/>
        <end position="589"/>
    </location>
</feature>
<dbReference type="Pfam" id="PF01480">
    <property type="entry name" value="PWI"/>
    <property type="match status" value="1"/>
</dbReference>
<feature type="compositionally biased region" description="Basic and acidic residues" evidence="3">
    <location>
        <begin position="283"/>
        <end position="334"/>
    </location>
</feature>
<dbReference type="PANTHER" id="PTHR18806">
    <property type="entry name" value="RBM25 PROTEIN"/>
    <property type="match status" value="1"/>
</dbReference>
<feature type="compositionally biased region" description="Acidic residues" evidence="3">
    <location>
        <begin position="271"/>
        <end position="282"/>
    </location>
</feature>
<dbReference type="Pfam" id="PF00076">
    <property type="entry name" value="RRM_1"/>
    <property type="match status" value="1"/>
</dbReference>
<evidence type="ECO:0000256" key="3">
    <source>
        <dbReference type="SAM" id="MobiDB-lite"/>
    </source>
</evidence>
<evidence type="ECO:0000256" key="2">
    <source>
        <dbReference type="SAM" id="Coils"/>
    </source>
</evidence>
<gene>
    <name evidence="6" type="ORF">EC973_005167</name>
</gene>
<feature type="domain" description="RRM" evidence="4">
    <location>
        <begin position="62"/>
        <end position="153"/>
    </location>
</feature>
<dbReference type="InterPro" id="IPR052768">
    <property type="entry name" value="RBM25"/>
</dbReference>
<dbReference type="SMART" id="SM00360">
    <property type="entry name" value="RRM"/>
    <property type="match status" value="1"/>
</dbReference>
<sequence>MRPYGSPRPSYPPVGGGPPVRPYGGMPHGGPPGYGHAVGRPPPRGLPAAGGSPDATSTEKLTTLFVGAIPAGIPDSWIEKLLKATGKLRNWKRVKDQSGNPKGFGFAEYEDPDSVLRALLVLSSETETGKGIVLKAMDGSETEKKLIVKADDNVRNYLDQYQKQRTKTSEDEEKDKEVQQAVNAIVEAIVEGRDPDEAGKEKDAQAERDEDIISKELSAFRERATMRDNDRQNNDRQWKNRRGSDDYDSKRRAGRYAGRQEFLRGPTEQISEQEDDEEDDEELERKRQEKHARDVEAAFRQREKRYESREAARLRNYERDLQHAKEDSEREERNRDYFAKRLAEWDDEIEMERGEELYYIDRSRWRKLREGVRRREEERDEEDRRQEAFEIEEERRRAEEEERMKLESTNVARQSEEVGKIAMKPTKLNFNLPIKRVANMGGAEDEDDEDEGSGKRRRVLVPLDYGDDLALDDTSNMDREERVRRVKELIDSIPSSEQELWNWNVKWNELDEDLITSKLQPFVAKKIVELVGVEEDELISFILDNVRRKSPPSDLVKELEMTLDEEALVFVMKLWRALIFETERKSRKL</sequence>
<keyword evidence="1" id="KW-0694">RNA-binding</keyword>
<keyword evidence="2" id="KW-0175">Coiled coil</keyword>
<dbReference type="PANTHER" id="PTHR18806:SF4">
    <property type="entry name" value="RNA-BINDING PROTEIN 25"/>
    <property type="match status" value="1"/>
</dbReference>
<evidence type="ECO:0000313" key="7">
    <source>
        <dbReference type="Proteomes" id="UP000605846"/>
    </source>
</evidence>
<dbReference type="GO" id="GO:0005681">
    <property type="term" value="C:spliceosomal complex"/>
    <property type="evidence" value="ECO:0007669"/>
    <property type="project" value="TreeGrafter"/>
</dbReference>
<evidence type="ECO:0000256" key="1">
    <source>
        <dbReference type="PROSITE-ProRule" id="PRU00176"/>
    </source>
</evidence>
<dbReference type="SMART" id="SM00311">
    <property type="entry name" value="PWI"/>
    <property type="match status" value="1"/>
</dbReference>
<dbReference type="EMBL" id="JABAYA010000003">
    <property type="protein sequence ID" value="KAF7732272.1"/>
    <property type="molecule type" value="Genomic_DNA"/>
</dbReference>
<evidence type="ECO:0000259" key="4">
    <source>
        <dbReference type="PROSITE" id="PS50102"/>
    </source>
</evidence>
<feature type="compositionally biased region" description="Basic and acidic residues" evidence="3">
    <location>
        <begin position="190"/>
        <end position="251"/>
    </location>
</feature>
<proteinExistence type="predicted"/>
<evidence type="ECO:0000313" key="6">
    <source>
        <dbReference type="EMBL" id="KAF7732272.1"/>
    </source>
</evidence>
<dbReference type="Gene3D" id="3.30.70.330">
    <property type="match status" value="1"/>
</dbReference>
<organism evidence="6 7">
    <name type="scientific">Apophysomyces ossiformis</name>
    <dbReference type="NCBI Taxonomy" id="679940"/>
    <lineage>
        <taxon>Eukaryota</taxon>
        <taxon>Fungi</taxon>
        <taxon>Fungi incertae sedis</taxon>
        <taxon>Mucoromycota</taxon>
        <taxon>Mucoromycotina</taxon>
        <taxon>Mucoromycetes</taxon>
        <taxon>Mucorales</taxon>
        <taxon>Mucorineae</taxon>
        <taxon>Mucoraceae</taxon>
        <taxon>Apophysomyces</taxon>
    </lineage>
</organism>
<dbReference type="InterPro" id="IPR002483">
    <property type="entry name" value="PWI_dom"/>
</dbReference>
<protein>
    <submittedName>
        <fullName evidence="6">Uncharacterized protein</fullName>
    </submittedName>
</protein>
<dbReference type="AlphaFoldDB" id="A0A8H7BW02"/>
<accession>A0A8H7BW02</accession>
<evidence type="ECO:0000259" key="5">
    <source>
        <dbReference type="PROSITE" id="PS51025"/>
    </source>
</evidence>
<dbReference type="InterPro" id="IPR034268">
    <property type="entry name" value="RBM25_RRM"/>
</dbReference>
<feature type="compositionally biased region" description="Pro residues" evidence="3">
    <location>
        <begin position="9"/>
        <end position="21"/>
    </location>
</feature>
<dbReference type="OrthoDB" id="6275295at2759"/>
<dbReference type="PROSITE" id="PS50102">
    <property type="entry name" value="RRM"/>
    <property type="match status" value="1"/>
</dbReference>
<name>A0A8H7BW02_9FUNG</name>
<dbReference type="Proteomes" id="UP000605846">
    <property type="component" value="Unassembled WGS sequence"/>
</dbReference>
<dbReference type="InterPro" id="IPR035979">
    <property type="entry name" value="RBD_domain_sf"/>
</dbReference>
<dbReference type="Gene3D" id="1.20.1390.10">
    <property type="entry name" value="PWI domain"/>
    <property type="match status" value="1"/>
</dbReference>
<dbReference type="PROSITE" id="PS51025">
    <property type="entry name" value="PWI"/>
    <property type="match status" value="1"/>
</dbReference>
<feature type="region of interest" description="Disordered" evidence="3">
    <location>
        <begin position="1"/>
        <end position="56"/>
    </location>
</feature>
<dbReference type="GO" id="GO:0003729">
    <property type="term" value="F:mRNA binding"/>
    <property type="evidence" value="ECO:0007669"/>
    <property type="project" value="TreeGrafter"/>
</dbReference>
<dbReference type="InterPro" id="IPR012677">
    <property type="entry name" value="Nucleotide-bd_a/b_plait_sf"/>
</dbReference>
<feature type="region of interest" description="Disordered" evidence="3">
    <location>
        <begin position="188"/>
        <end position="334"/>
    </location>
</feature>
<feature type="coiled-coil region" evidence="2">
    <location>
        <begin position="381"/>
        <end position="409"/>
    </location>
</feature>
<dbReference type="SUPFAM" id="SSF54928">
    <property type="entry name" value="RNA-binding domain, RBD"/>
    <property type="match status" value="1"/>
</dbReference>
<reference evidence="6" key="1">
    <citation type="submission" date="2020-01" db="EMBL/GenBank/DDBJ databases">
        <title>Genome Sequencing of Three Apophysomyces-Like Fungal Strains Confirms a Novel Fungal Genus in the Mucoromycota with divergent Burkholderia-like Endosymbiotic Bacteria.</title>
        <authorList>
            <person name="Stajich J.E."/>
            <person name="Macias A.M."/>
            <person name="Carter-House D."/>
            <person name="Lovett B."/>
            <person name="Kasson L.R."/>
            <person name="Berry K."/>
            <person name="Grigoriev I."/>
            <person name="Chang Y."/>
            <person name="Spatafora J."/>
            <person name="Kasson M.T."/>
        </authorList>
    </citation>
    <scope>NUCLEOTIDE SEQUENCE</scope>
    <source>
        <strain evidence="6">NRRL A-21654</strain>
    </source>
</reference>
<comment type="caution">
    <text evidence="6">The sequence shown here is derived from an EMBL/GenBank/DDBJ whole genome shotgun (WGS) entry which is preliminary data.</text>
</comment>
<dbReference type="CDD" id="cd12446">
    <property type="entry name" value="RRM_RBM25"/>
    <property type="match status" value="1"/>
</dbReference>